<organism evidence="2 3">
    <name type="scientific">Brevundimonas viscosa</name>
    <dbReference type="NCBI Taxonomy" id="871741"/>
    <lineage>
        <taxon>Bacteria</taxon>
        <taxon>Pseudomonadati</taxon>
        <taxon>Pseudomonadota</taxon>
        <taxon>Alphaproteobacteria</taxon>
        <taxon>Caulobacterales</taxon>
        <taxon>Caulobacteraceae</taxon>
        <taxon>Brevundimonas</taxon>
    </lineage>
</organism>
<dbReference type="STRING" id="871741.SAMN05192570_0602"/>
<feature type="region of interest" description="Disordered" evidence="1">
    <location>
        <begin position="69"/>
        <end position="96"/>
    </location>
</feature>
<dbReference type="RefSeq" id="WP_092306604.1">
    <property type="nucleotide sequence ID" value="NZ_FOZV01000001.1"/>
</dbReference>
<name>A0A1I6NX01_9CAUL</name>
<proteinExistence type="predicted"/>
<gene>
    <name evidence="2" type="ORF">SAMN05192570_0602</name>
</gene>
<evidence type="ECO:0000256" key="1">
    <source>
        <dbReference type="SAM" id="MobiDB-lite"/>
    </source>
</evidence>
<evidence type="ECO:0000313" key="3">
    <source>
        <dbReference type="Proteomes" id="UP000198788"/>
    </source>
</evidence>
<dbReference type="Proteomes" id="UP000198788">
    <property type="component" value="Unassembled WGS sequence"/>
</dbReference>
<reference evidence="3" key="1">
    <citation type="submission" date="2016-10" db="EMBL/GenBank/DDBJ databases">
        <authorList>
            <person name="Varghese N."/>
            <person name="Submissions S."/>
        </authorList>
    </citation>
    <scope>NUCLEOTIDE SEQUENCE [LARGE SCALE GENOMIC DNA]</scope>
    <source>
        <strain evidence="3">CGMCC 1.10683</strain>
    </source>
</reference>
<dbReference type="AlphaFoldDB" id="A0A1I6NX01"/>
<sequence>MSLYQFHFIGADGERPTLDFSDCADDGAAAREGMSQLGQHGSALGVEVWEGDRMVIRMERAASEVMPVGAPLLGGRPSTARSFPAPGRRPAKWMQR</sequence>
<evidence type="ECO:0000313" key="2">
    <source>
        <dbReference type="EMBL" id="SFS32368.1"/>
    </source>
</evidence>
<protein>
    <submittedName>
        <fullName evidence="2">Uncharacterized protein</fullName>
    </submittedName>
</protein>
<dbReference type="OrthoDB" id="7190374at2"/>
<accession>A0A1I6NX01</accession>
<dbReference type="EMBL" id="FOZV01000001">
    <property type="protein sequence ID" value="SFS32368.1"/>
    <property type="molecule type" value="Genomic_DNA"/>
</dbReference>
<keyword evidence="3" id="KW-1185">Reference proteome</keyword>